<dbReference type="OrthoDB" id="9780884at2"/>
<dbReference type="EMBL" id="CP011388">
    <property type="protein sequence ID" value="ANE47777.1"/>
    <property type="molecule type" value="Genomic_DNA"/>
</dbReference>
<dbReference type="PANTHER" id="PTHR31302">
    <property type="entry name" value="TRANSMEMBRANE PROTEIN WITH METALLOPHOSPHOESTERASE DOMAIN-RELATED"/>
    <property type="match status" value="1"/>
</dbReference>
<keyword evidence="1" id="KW-0479">Metal-binding</keyword>
<name>A0A172TLT5_9BACL</name>
<organism evidence="4 5">
    <name type="scientific">Paenibacillus swuensis</name>
    <dbReference type="NCBI Taxonomy" id="1178515"/>
    <lineage>
        <taxon>Bacteria</taxon>
        <taxon>Bacillati</taxon>
        <taxon>Bacillota</taxon>
        <taxon>Bacilli</taxon>
        <taxon>Bacillales</taxon>
        <taxon>Paenibacillaceae</taxon>
        <taxon>Paenibacillus</taxon>
    </lineage>
</organism>
<dbReference type="AlphaFoldDB" id="A0A172TLT5"/>
<dbReference type="Gene3D" id="3.60.21.10">
    <property type="match status" value="1"/>
</dbReference>
<keyword evidence="2" id="KW-0378">Hydrolase</keyword>
<keyword evidence="5" id="KW-1185">Reference proteome</keyword>
<evidence type="ECO:0000259" key="3">
    <source>
        <dbReference type="Pfam" id="PF00149"/>
    </source>
</evidence>
<accession>A0A172TLT5</accession>
<reference evidence="4 5" key="1">
    <citation type="submission" date="2015-01" db="EMBL/GenBank/DDBJ databases">
        <title>Paenibacillus swuensis/DY6/whole genome sequencing.</title>
        <authorList>
            <person name="Kim M.K."/>
            <person name="Srinivasan S."/>
            <person name="Lee J.-J."/>
        </authorList>
    </citation>
    <scope>NUCLEOTIDE SEQUENCE [LARGE SCALE GENOMIC DNA]</scope>
    <source>
        <strain evidence="4 5">DY6</strain>
    </source>
</reference>
<dbReference type="CDD" id="cd07385">
    <property type="entry name" value="MPP_YkuE_C"/>
    <property type="match status" value="1"/>
</dbReference>
<sequence>MAVNRRSFLTKAFMAGGALLLTPTYSFFKERLWYEEKHVTISIPFLPNAMNGLRVVHFSDLHAGHFYGEEQLAELVRRINLLQPDVLCFTGDLYDGPIAENDGLTELLAQLKASNGKFAVLGNHDYWDSPKKVTARLQEAGFTVLNNKHAMITKNNSELYIAGLKNVTWDQPDLMDAIKGIPKEACTLLLVHEPDFADRIDDKSSVSLQLSGHSHGGQIRLPGIGALITPPRGSKYVDGLYRLPGGLQVYTNRGIGTSQLPLRLFCRPEITILTLKRKM</sequence>
<dbReference type="Pfam" id="PF00149">
    <property type="entry name" value="Metallophos"/>
    <property type="match status" value="1"/>
</dbReference>
<dbReference type="GO" id="GO:0008758">
    <property type="term" value="F:UDP-2,3-diacylglucosamine hydrolase activity"/>
    <property type="evidence" value="ECO:0007669"/>
    <property type="project" value="TreeGrafter"/>
</dbReference>
<dbReference type="GO" id="GO:0016020">
    <property type="term" value="C:membrane"/>
    <property type="evidence" value="ECO:0007669"/>
    <property type="project" value="GOC"/>
</dbReference>
<feature type="domain" description="Calcineurin-like phosphoesterase" evidence="3">
    <location>
        <begin position="53"/>
        <end position="215"/>
    </location>
</feature>
<dbReference type="PANTHER" id="PTHR31302:SF31">
    <property type="entry name" value="PHOSPHODIESTERASE YAEI"/>
    <property type="match status" value="1"/>
</dbReference>
<dbReference type="PATRIC" id="fig|1178515.4.peg.3520"/>
<dbReference type="InterPro" id="IPR004843">
    <property type="entry name" value="Calcineurin-like_PHP"/>
</dbReference>
<evidence type="ECO:0000256" key="2">
    <source>
        <dbReference type="ARBA" id="ARBA00022801"/>
    </source>
</evidence>
<dbReference type="SUPFAM" id="SSF56300">
    <property type="entry name" value="Metallo-dependent phosphatases"/>
    <property type="match status" value="1"/>
</dbReference>
<proteinExistence type="predicted"/>
<dbReference type="KEGG" id="pswu:SY83_17485"/>
<dbReference type="GO" id="GO:0009245">
    <property type="term" value="P:lipid A biosynthetic process"/>
    <property type="evidence" value="ECO:0007669"/>
    <property type="project" value="TreeGrafter"/>
</dbReference>
<evidence type="ECO:0000313" key="4">
    <source>
        <dbReference type="EMBL" id="ANE47777.1"/>
    </source>
</evidence>
<dbReference type="InterPro" id="IPR051158">
    <property type="entry name" value="Metallophosphoesterase_sf"/>
</dbReference>
<evidence type="ECO:0000313" key="5">
    <source>
        <dbReference type="Proteomes" id="UP000076927"/>
    </source>
</evidence>
<dbReference type="Proteomes" id="UP000076927">
    <property type="component" value="Chromosome"/>
</dbReference>
<evidence type="ECO:0000256" key="1">
    <source>
        <dbReference type="ARBA" id="ARBA00022723"/>
    </source>
</evidence>
<dbReference type="GO" id="GO:0046872">
    <property type="term" value="F:metal ion binding"/>
    <property type="evidence" value="ECO:0007669"/>
    <property type="project" value="UniProtKB-KW"/>
</dbReference>
<dbReference type="InterPro" id="IPR029052">
    <property type="entry name" value="Metallo-depent_PP-like"/>
</dbReference>
<protein>
    <recommendedName>
        <fullName evidence="3">Calcineurin-like phosphoesterase domain-containing protein</fullName>
    </recommendedName>
</protein>
<gene>
    <name evidence="4" type="ORF">SY83_17485</name>
</gene>